<feature type="transmembrane region" description="Helical" evidence="6">
    <location>
        <begin position="210"/>
        <end position="234"/>
    </location>
</feature>
<dbReference type="InterPro" id="IPR030374">
    <property type="entry name" value="PABS"/>
</dbReference>
<organism evidence="8 9">
    <name type="scientific">Novipirellula galeiformis</name>
    <dbReference type="NCBI Taxonomy" id="2528004"/>
    <lineage>
        <taxon>Bacteria</taxon>
        <taxon>Pseudomonadati</taxon>
        <taxon>Planctomycetota</taxon>
        <taxon>Planctomycetia</taxon>
        <taxon>Pirellulales</taxon>
        <taxon>Pirellulaceae</taxon>
        <taxon>Novipirellula</taxon>
    </lineage>
</organism>
<dbReference type="PANTHER" id="PTHR43317:SF1">
    <property type="entry name" value="THERMOSPERMINE SYNTHASE ACAULIS5"/>
    <property type="match status" value="1"/>
</dbReference>
<dbReference type="InterPro" id="IPR029063">
    <property type="entry name" value="SAM-dependent_MTases_sf"/>
</dbReference>
<accession>A0A5C6C0M6</accession>
<dbReference type="CDD" id="cd06174">
    <property type="entry name" value="MFS"/>
    <property type="match status" value="1"/>
</dbReference>
<proteinExistence type="inferred from homology"/>
<feature type="transmembrane region" description="Helical" evidence="6">
    <location>
        <begin position="464"/>
        <end position="483"/>
    </location>
</feature>
<gene>
    <name evidence="8" type="primary">speE_3</name>
    <name evidence="8" type="ORF">Pla52o_50830</name>
</gene>
<feature type="domain" description="PABS" evidence="7">
    <location>
        <begin position="568"/>
        <end position="744"/>
    </location>
</feature>
<dbReference type="SUPFAM" id="SSF53335">
    <property type="entry name" value="S-adenosyl-L-methionine-dependent methyltransferases"/>
    <property type="match status" value="1"/>
</dbReference>
<feature type="transmembrane region" description="Helical" evidence="6">
    <location>
        <begin position="124"/>
        <end position="147"/>
    </location>
</feature>
<evidence type="ECO:0000256" key="5">
    <source>
        <dbReference type="SAM" id="MobiDB-lite"/>
    </source>
</evidence>
<feature type="active site" description="Proton acceptor" evidence="4">
    <location>
        <position position="657"/>
    </location>
</feature>
<dbReference type="OrthoDB" id="5516475at2"/>
<evidence type="ECO:0000256" key="4">
    <source>
        <dbReference type="PROSITE-ProRule" id="PRU00354"/>
    </source>
</evidence>
<keyword evidence="2 4" id="KW-0808">Transferase</keyword>
<evidence type="ECO:0000313" key="9">
    <source>
        <dbReference type="Proteomes" id="UP000316304"/>
    </source>
</evidence>
<dbReference type="AlphaFoldDB" id="A0A5C6C0M6"/>
<feature type="transmembrane region" description="Helical" evidence="6">
    <location>
        <begin position="93"/>
        <end position="112"/>
    </location>
</feature>
<evidence type="ECO:0000259" key="7">
    <source>
        <dbReference type="PROSITE" id="PS51006"/>
    </source>
</evidence>
<evidence type="ECO:0000256" key="6">
    <source>
        <dbReference type="SAM" id="Phobius"/>
    </source>
</evidence>
<feature type="region of interest" description="Disordered" evidence="5">
    <location>
        <begin position="824"/>
        <end position="845"/>
    </location>
</feature>
<keyword evidence="6" id="KW-0812">Transmembrane</keyword>
<feature type="transmembrane region" description="Helical" evidence="6">
    <location>
        <begin position="391"/>
        <end position="417"/>
    </location>
</feature>
<keyword evidence="9" id="KW-1185">Reference proteome</keyword>
<evidence type="ECO:0000256" key="1">
    <source>
        <dbReference type="ARBA" id="ARBA00007867"/>
    </source>
</evidence>
<feature type="compositionally biased region" description="Polar residues" evidence="5">
    <location>
        <begin position="824"/>
        <end position="835"/>
    </location>
</feature>
<dbReference type="EC" id="2.5.1.16" evidence="8"/>
<keyword evidence="6" id="KW-0472">Membrane</keyword>
<sequence>MTMIMDTITNSSLTMPIKNGERVSKNNSQGENGVMEHNRSASSPRSPVPLLLSASARLLPFYLIFTASGFAALVYEVSWNRQLGLLFGHTSHAAAVVLAAYFGGMAIGYAIGGRLASRMCPFRGYATCELIAGLWAIAIPVCVNLSTRSFLDPLLQSSDANLQLVSRVIFSLLLLAPATIALGATLPIMNEMLRRSLTDSNDGFGHRDRLIRAYGFNVLGAVLGVIAASSVLLATVGVTRSSQLAAIISFACAAAAIRMRSRASSIAAPTTDQPTTKAMIPTSHHPGDSDTRFWIMAVIVSGAGTLALEVLYTRLFSLVFHNSTYTFSFVLIGFLLGLSLSALVVRRLLVRFSPKTIVMGGSGFAAIAISVSVFGFIIGTRLEYFRAGQTFASYYLGGLLLVLAMTLPVAFSAGVFLPSAWAAYSSQGQLDSRDVSRFTLVNTIAAALGAILSSFVLFPAAGLWKSFAMVAFVMLIPAIACLVNSLRPTRIAIAVVLAGISCLPLAVTNPEAWVRDEGSETLLRRWHSSYGWIDVVQDSKSGVKKVRQNLHYRFGATGSNATREFRQAHLPLLLHPQPRDVAFLGLGTGMTAAGAVPHRELRSIDIVELIPEVVDAVRMLAEENRNIVDEPRTTMIVDDARHFLATTEQTYDVIVSDLFVPWESETGYLYTVEQFALARTRLRESGLLCQWLPLYQLGTDEFRMIADSLRSVFPHVTLWWGRLHGSRPILALVASEHGLRINESEMQQRLNRLTATGQFEDASFATPTRIVEWYAGDWPRHEGARLNTDEHPWVEFHSPVSHRSGNLLRRNILRDFLKQTLETNPDDSMTYLQTPDSPPPSNRSWQRTVLFPEVETVSRGTEASFEVGLFPFSSANHTPQR</sequence>
<name>A0A5C6C0M6_9BACT</name>
<feature type="transmembrane region" description="Helical" evidence="6">
    <location>
        <begin position="240"/>
        <end position="257"/>
    </location>
</feature>
<dbReference type="GO" id="GO:0006596">
    <property type="term" value="P:polyamine biosynthetic process"/>
    <property type="evidence" value="ECO:0007669"/>
    <property type="project" value="UniProtKB-UniRule"/>
</dbReference>
<evidence type="ECO:0000256" key="3">
    <source>
        <dbReference type="ARBA" id="ARBA00023115"/>
    </source>
</evidence>
<reference evidence="8 9" key="1">
    <citation type="submission" date="2019-02" db="EMBL/GenBank/DDBJ databases">
        <title>Deep-cultivation of Planctomycetes and their phenomic and genomic characterization uncovers novel biology.</title>
        <authorList>
            <person name="Wiegand S."/>
            <person name="Jogler M."/>
            <person name="Boedeker C."/>
            <person name="Pinto D."/>
            <person name="Vollmers J."/>
            <person name="Rivas-Marin E."/>
            <person name="Kohn T."/>
            <person name="Peeters S.H."/>
            <person name="Heuer A."/>
            <person name="Rast P."/>
            <person name="Oberbeckmann S."/>
            <person name="Bunk B."/>
            <person name="Jeske O."/>
            <person name="Meyerdierks A."/>
            <person name="Storesund J.E."/>
            <person name="Kallscheuer N."/>
            <person name="Luecker S."/>
            <person name="Lage O.M."/>
            <person name="Pohl T."/>
            <person name="Merkel B.J."/>
            <person name="Hornburger P."/>
            <person name="Mueller R.-W."/>
            <person name="Bruemmer F."/>
            <person name="Labrenz M."/>
            <person name="Spormann A.M."/>
            <person name="Op Den Camp H."/>
            <person name="Overmann J."/>
            <person name="Amann R."/>
            <person name="Jetten M.S.M."/>
            <person name="Mascher T."/>
            <person name="Medema M.H."/>
            <person name="Devos D.P."/>
            <person name="Kaster A.-K."/>
            <person name="Ovreas L."/>
            <person name="Rohde M."/>
            <person name="Galperin M.Y."/>
            <person name="Jogler C."/>
        </authorList>
    </citation>
    <scope>NUCLEOTIDE SEQUENCE [LARGE SCALE GENOMIC DNA]</scope>
    <source>
        <strain evidence="8 9">Pla52o</strain>
    </source>
</reference>
<dbReference type="InterPro" id="IPR036259">
    <property type="entry name" value="MFS_trans_sf"/>
</dbReference>
<dbReference type="NCBIfam" id="NF037959">
    <property type="entry name" value="MFS_SpdSyn"/>
    <property type="match status" value="1"/>
</dbReference>
<dbReference type="Gene3D" id="3.40.50.150">
    <property type="entry name" value="Vaccinia Virus protein VP39"/>
    <property type="match status" value="1"/>
</dbReference>
<keyword evidence="3 4" id="KW-0620">Polyamine biosynthesis</keyword>
<feature type="region of interest" description="Disordered" evidence="5">
    <location>
        <begin position="18"/>
        <end position="44"/>
    </location>
</feature>
<dbReference type="Pfam" id="PF01564">
    <property type="entry name" value="Spermine_synth"/>
    <property type="match status" value="1"/>
</dbReference>
<dbReference type="Gene3D" id="1.20.1250.20">
    <property type="entry name" value="MFS general substrate transporter like domains"/>
    <property type="match status" value="1"/>
</dbReference>
<dbReference type="GO" id="GO:0004766">
    <property type="term" value="F:spermidine synthase activity"/>
    <property type="evidence" value="ECO:0007669"/>
    <property type="project" value="UniProtKB-EC"/>
</dbReference>
<dbReference type="Proteomes" id="UP000316304">
    <property type="component" value="Unassembled WGS sequence"/>
</dbReference>
<feature type="transmembrane region" description="Helical" evidence="6">
    <location>
        <begin position="490"/>
        <end position="507"/>
    </location>
</feature>
<protein>
    <submittedName>
        <fullName evidence="8">Spermidine synthase</fullName>
        <ecNumber evidence="8">2.5.1.16</ecNumber>
    </submittedName>
</protein>
<comment type="similarity">
    <text evidence="1">Belongs to the spermidine/spermine synthase family.</text>
</comment>
<dbReference type="PANTHER" id="PTHR43317">
    <property type="entry name" value="THERMOSPERMINE SYNTHASE ACAULIS5"/>
    <property type="match status" value="1"/>
</dbReference>
<feature type="transmembrane region" description="Helical" evidence="6">
    <location>
        <begin position="48"/>
        <end position="73"/>
    </location>
</feature>
<feature type="transmembrane region" description="Helical" evidence="6">
    <location>
        <begin position="167"/>
        <end position="189"/>
    </location>
</feature>
<evidence type="ECO:0000313" key="8">
    <source>
        <dbReference type="EMBL" id="TWU17527.1"/>
    </source>
</evidence>
<dbReference type="SUPFAM" id="SSF103473">
    <property type="entry name" value="MFS general substrate transporter"/>
    <property type="match status" value="1"/>
</dbReference>
<feature type="transmembrane region" description="Helical" evidence="6">
    <location>
        <begin position="438"/>
        <end position="458"/>
    </location>
</feature>
<feature type="transmembrane region" description="Helical" evidence="6">
    <location>
        <begin position="293"/>
        <end position="312"/>
    </location>
</feature>
<evidence type="ECO:0000256" key="2">
    <source>
        <dbReference type="ARBA" id="ARBA00022679"/>
    </source>
</evidence>
<keyword evidence="6" id="KW-1133">Transmembrane helix</keyword>
<dbReference type="PROSITE" id="PS51006">
    <property type="entry name" value="PABS_2"/>
    <property type="match status" value="1"/>
</dbReference>
<feature type="transmembrane region" description="Helical" evidence="6">
    <location>
        <begin position="324"/>
        <end position="345"/>
    </location>
</feature>
<dbReference type="EMBL" id="SJPT01000011">
    <property type="protein sequence ID" value="TWU17527.1"/>
    <property type="molecule type" value="Genomic_DNA"/>
</dbReference>
<comment type="caution">
    <text evidence="8">The sequence shown here is derived from an EMBL/GenBank/DDBJ whole genome shotgun (WGS) entry which is preliminary data.</text>
</comment>
<feature type="transmembrane region" description="Helical" evidence="6">
    <location>
        <begin position="357"/>
        <end position="379"/>
    </location>
</feature>